<dbReference type="Pfam" id="PF12831">
    <property type="entry name" value="FAD_oxidored"/>
    <property type="match status" value="1"/>
</dbReference>
<dbReference type="Proteomes" id="UP000290649">
    <property type="component" value="Unassembled WGS sequence"/>
</dbReference>
<dbReference type="Gene3D" id="3.50.50.60">
    <property type="entry name" value="FAD/NAD(P)-binding domain"/>
    <property type="match status" value="1"/>
</dbReference>
<dbReference type="InterPro" id="IPR036188">
    <property type="entry name" value="FAD/NAD-bd_sf"/>
</dbReference>
<evidence type="ECO:0000313" key="2">
    <source>
        <dbReference type="Proteomes" id="UP000290649"/>
    </source>
</evidence>
<dbReference type="EMBL" id="QOUX01000026">
    <property type="protein sequence ID" value="RXJ02177.1"/>
    <property type="molecule type" value="Genomic_DNA"/>
</dbReference>
<gene>
    <name evidence="1" type="ORF">DS745_07215</name>
</gene>
<dbReference type="PROSITE" id="PS51257">
    <property type="entry name" value="PROKAR_LIPOPROTEIN"/>
    <property type="match status" value="1"/>
</dbReference>
<keyword evidence="2" id="KW-1185">Reference proteome</keyword>
<accession>A0A4Q0VU24</accession>
<organism evidence="1 2">
    <name type="scientific">Anaerobacillus alkaliphilus</name>
    <dbReference type="NCBI Taxonomy" id="1548597"/>
    <lineage>
        <taxon>Bacteria</taxon>
        <taxon>Bacillati</taxon>
        <taxon>Bacillota</taxon>
        <taxon>Bacilli</taxon>
        <taxon>Bacillales</taxon>
        <taxon>Bacillaceae</taxon>
        <taxon>Anaerobacillus</taxon>
    </lineage>
</organism>
<dbReference type="AlphaFoldDB" id="A0A4Q0VU24"/>
<reference evidence="1 2" key="1">
    <citation type="journal article" date="2019" name="Int. J. Syst. Evol. Microbiol.">
        <title>Anaerobacillus alkaliphilus sp. nov., a novel alkaliphilic and moderately halophilic bacterium.</title>
        <authorList>
            <person name="Borsodi A.K."/>
            <person name="Aszalos J.M."/>
            <person name="Bihari P."/>
            <person name="Nagy I."/>
            <person name="Schumann P."/>
            <person name="Sproer C."/>
            <person name="Kovacs A.L."/>
            <person name="Boka K."/>
            <person name="Dobosy P."/>
            <person name="Ovari M."/>
            <person name="Szili-Kovacs T."/>
            <person name="Toth E."/>
        </authorList>
    </citation>
    <scope>NUCLEOTIDE SEQUENCE [LARGE SCALE GENOMIC DNA]</scope>
    <source>
        <strain evidence="1 2">B16-10</strain>
    </source>
</reference>
<dbReference type="PANTHER" id="PTHR42716">
    <property type="entry name" value="L-ASPARTATE OXIDASE"/>
    <property type="match status" value="1"/>
</dbReference>
<name>A0A4Q0VU24_9BACI</name>
<comment type="caution">
    <text evidence="1">The sequence shown here is derived from an EMBL/GenBank/DDBJ whole genome shotgun (WGS) entry which is preliminary data.</text>
</comment>
<proteinExistence type="predicted"/>
<dbReference type="OrthoDB" id="615715at2"/>
<evidence type="ECO:0000313" key="1">
    <source>
        <dbReference type="EMBL" id="RXJ02177.1"/>
    </source>
</evidence>
<dbReference type="GO" id="GO:0009435">
    <property type="term" value="P:NAD+ biosynthetic process"/>
    <property type="evidence" value="ECO:0007669"/>
    <property type="project" value="InterPro"/>
</dbReference>
<dbReference type="InterPro" id="IPR005288">
    <property type="entry name" value="NadB"/>
</dbReference>
<dbReference type="GO" id="GO:0008734">
    <property type="term" value="F:L-aspartate oxidase activity"/>
    <property type="evidence" value="ECO:0007669"/>
    <property type="project" value="InterPro"/>
</dbReference>
<dbReference type="PANTHER" id="PTHR42716:SF1">
    <property type="entry name" value="SLL0471 PROTEIN"/>
    <property type="match status" value="1"/>
</dbReference>
<dbReference type="SUPFAM" id="SSF51905">
    <property type="entry name" value="FAD/NAD(P)-binding domain"/>
    <property type="match status" value="1"/>
</dbReference>
<sequence>MTKQINADVVVIGGGIGGCTAALAAAKLGNKVIMTEETKWIGGQLTSQAVPPDEHKWIEQFGCTSTYREFRNRVRDYYRTNYPLKEEAKANPLLNPGNGWVSRLAHEPKVALAILYDMLMPYLSNGKLTIMLETVPVAAQVEDDVVKQVTIERSNQERLVLTGKYFLDATECGDLLPLAGVEYVTGAEAKSVTGEYHAPKEANPQDMQSITHVFAVEYLEGEDHTIDKPEQYEFWKQYQAPFLGHQQLSWYAPDASTGRSKPFEMFHHEDLWGLWDYRRIIDRSIYEEGFYDGDISLINWPQNDYWLGSIIDVSAEERRKHLEGARELSLSVLYWLQTEAPRPDGGKGYPGLRLRPDILGTEDGLAMHPYIRESRRIKAEFTIVEEYINAEARGSDGIKEYEDSVGVGSYHIDLHPTTVTGQFFYTESYPFEIPLGSLIPIRVKNLLPACKNIGATHITNGCIRVHPVEWNIGESVGYLAGFAIRKNVSPRQVREDRLLLQEFQQLLVERGIELHWDASVNASLVAKG</sequence>
<dbReference type="RefSeq" id="WP_129077592.1">
    <property type="nucleotide sequence ID" value="NZ_QOUX01000026.1"/>
</dbReference>
<protein>
    <submittedName>
        <fullName evidence="1">FAD-dependent oxidoreductase</fullName>
    </submittedName>
</protein>